<sequence>MGNVCRAFLISLTPQVTFSIEFDGKNFLSNAGSLIGYDDNVPKIGNWLVVYCHWWPDGSITLRLSARSHGVDVGKSCTFGAYGRGRHRFQLNRGETLVNSVAYKTVNFEGDFRVRVLDSSPFVIDFQSIFSPKLVKFANASGSIVVIGPAFDTEVTLEKYLQLLKVKPRMIRAVPIPIVALVISIISMLVAVVNTILGALSRFVPVEAVTLVWVESISRFVVYKDNGSFWKQKLIRTVSVDQAFLLLRGPESLSQFVKEYGVHVYSPFYTSDLWEDMAKDSVFGSTYSTSSSF</sequence>
<organism evidence="2">
    <name type="scientific">Tobacco rattle virus</name>
    <dbReference type="NCBI Taxonomy" id="12295"/>
    <lineage>
        <taxon>Viruses</taxon>
        <taxon>Riboviria</taxon>
        <taxon>Orthornavirae</taxon>
        <taxon>Kitrinoviricota</taxon>
        <taxon>Alsuviricetes</taxon>
        <taxon>Martellivirales</taxon>
        <taxon>Virgaviridae</taxon>
        <taxon>Tobravirus</taxon>
        <taxon>Tobravirus tabaci</taxon>
    </lineage>
</organism>
<keyword evidence="1" id="KW-1133">Transmembrane helix</keyword>
<reference evidence="2" key="1">
    <citation type="submission" date="2021-03" db="EMBL/GenBank/DDBJ databases">
        <title>Plant Virus Collection isolate.</title>
        <authorList>
            <person name="Knierim D."/>
            <person name="Margaria P."/>
            <person name="Menzel W."/>
            <person name="Winter S."/>
        </authorList>
    </citation>
    <scope>NUCLEOTIDE SEQUENCE</scope>
    <source>
        <strain evidence="2">DSMZ PV-1227</strain>
    </source>
</reference>
<name>A0A8F8MZD7_9VIRU</name>
<accession>A0A8F8MZD7</accession>
<evidence type="ECO:0000256" key="1">
    <source>
        <dbReference type="SAM" id="Phobius"/>
    </source>
</evidence>
<evidence type="ECO:0000313" key="2">
    <source>
        <dbReference type="EMBL" id="QYA72435.1"/>
    </source>
</evidence>
<feature type="transmembrane region" description="Helical" evidence="1">
    <location>
        <begin position="174"/>
        <end position="197"/>
    </location>
</feature>
<protein>
    <submittedName>
        <fullName evidence="2">P2c protein</fullName>
    </submittedName>
</protein>
<proteinExistence type="predicted"/>
<gene>
    <name evidence="2" type="primary">P2c</name>
</gene>
<keyword evidence="1" id="KW-0472">Membrane</keyword>
<keyword evidence="1" id="KW-0812">Transmembrane</keyword>
<dbReference type="EMBL" id="MW854288">
    <property type="protein sequence ID" value="QYA72435.1"/>
    <property type="molecule type" value="Genomic_RNA"/>
</dbReference>